<evidence type="ECO:0000313" key="3">
    <source>
        <dbReference type="Proteomes" id="UP000069771"/>
    </source>
</evidence>
<dbReference type="STRING" id="1702221.AALO17_22730"/>
<organism evidence="2 3">
    <name type="scientific">Faecalibaculum rodentium</name>
    <dbReference type="NCBI Taxonomy" id="1702221"/>
    <lineage>
        <taxon>Bacteria</taxon>
        <taxon>Bacillati</taxon>
        <taxon>Bacillota</taxon>
        <taxon>Erysipelotrichia</taxon>
        <taxon>Erysipelotrichales</taxon>
        <taxon>Erysipelotrichaceae</taxon>
        <taxon>Faecalibaculum</taxon>
    </lineage>
</organism>
<dbReference type="KEGG" id="fro:AALO17_22730"/>
<dbReference type="Proteomes" id="UP000069771">
    <property type="component" value="Chromosome"/>
</dbReference>
<name>A0A140DXN0_9FIRM</name>
<evidence type="ECO:0000313" key="2">
    <source>
        <dbReference type="EMBL" id="AMK55407.1"/>
    </source>
</evidence>
<dbReference type="AlphaFoldDB" id="A0A140DXN0"/>
<accession>A0A140DXN0</accession>
<keyword evidence="1" id="KW-1133">Transmembrane helix</keyword>
<feature type="transmembrane region" description="Helical" evidence="1">
    <location>
        <begin position="24"/>
        <end position="44"/>
    </location>
</feature>
<protein>
    <submittedName>
        <fullName evidence="2">Uncharacterized protein</fullName>
    </submittedName>
</protein>
<reference evidence="2 3" key="1">
    <citation type="journal article" date="2016" name="Gut Pathog.">
        <title>Whole genome sequencing of "Faecalibaculum rodentium" ALO17, isolated from C57BL/6J laboratory mouse feces.</title>
        <authorList>
            <person name="Lim S."/>
            <person name="Chang D.H."/>
            <person name="Ahn S."/>
            <person name="Kim B.C."/>
        </authorList>
    </citation>
    <scope>NUCLEOTIDE SEQUENCE [LARGE SCALE GENOMIC DNA]</scope>
    <source>
        <strain evidence="2 3">Alo17</strain>
    </source>
</reference>
<sequence length="47" mass="5255">MSPSFFDKSHGQPVAEHETRHCSYMYLGLSVLILGIVVIVCGMTRMI</sequence>
<keyword evidence="3" id="KW-1185">Reference proteome</keyword>
<evidence type="ECO:0000256" key="1">
    <source>
        <dbReference type="SAM" id="Phobius"/>
    </source>
</evidence>
<keyword evidence="1" id="KW-0472">Membrane</keyword>
<keyword evidence="1" id="KW-0812">Transmembrane</keyword>
<dbReference type="EMBL" id="CP011391">
    <property type="protein sequence ID" value="AMK55407.1"/>
    <property type="molecule type" value="Genomic_DNA"/>
</dbReference>
<proteinExistence type="predicted"/>
<gene>
    <name evidence="2" type="ORF">AALO17_22730</name>
</gene>